<keyword evidence="1" id="KW-1133">Transmembrane helix</keyword>
<keyword evidence="1" id="KW-0472">Membrane</keyword>
<dbReference type="EMBL" id="CP092471">
    <property type="protein sequence ID" value="UVI39535.1"/>
    <property type="molecule type" value="Genomic_DNA"/>
</dbReference>
<feature type="transmembrane region" description="Helical" evidence="1">
    <location>
        <begin position="21"/>
        <end position="42"/>
    </location>
</feature>
<sequence>MKAGRTVERVPTGSPAGAIEAILLAFPVALFPAALLSDIAYLNTAVIQWSNFSSWLLFGANVFTGVVAAWAIIATATGRGRGTRAWFYPGILVVLFVIGVLDSFQHSRDGWHSVGTFGLVLSILCTVLAFAAAFLAHSRIGLSGRAR</sequence>
<evidence type="ECO:0000313" key="4">
    <source>
        <dbReference type="Proteomes" id="UP001065265"/>
    </source>
</evidence>
<name>A0ABY5SYX9_9SPHN</name>
<proteinExistence type="predicted"/>
<protein>
    <recommendedName>
        <fullName evidence="2">DUF2231 domain-containing protein</fullName>
    </recommendedName>
</protein>
<keyword evidence="1" id="KW-0812">Transmembrane</keyword>
<evidence type="ECO:0000313" key="3">
    <source>
        <dbReference type="EMBL" id="UVI39535.1"/>
    </source>
</evidence>
<feature type="transmembrane region" description="Helical" evidence="1">
    <location>
        <begin position="54"/>
        <end position="73"/>
    </location>
</feature>
<organism evidence="3 4">
    <name type="scientific">Qipengyuania spongiae</name>
    <dbReference type="NCBI Taxonomy" id="2909673"/>
    <lineage>
        <taxon>Bacteria</taxon>
        <taxon>Pseudomonadati</taxon>
        <taxon>Pseudomonadota</taxon>
        <taxon>Alphaproteobacteria</taxon>
        <taxon>Sphingomonadales</taxon>
        <taxon>Erythrobacteraceae</taxon>
        <taxon>Qipengyuania</taxon>
    </lineage>
</organism>
<evidence type="ECO:0000256" key="1">
    <source>
        <dbReference type="SAM" id="Phobius"/>
    </source>
</evidence>
<feature type="transmembrane region" description="Helical" evidence="1">
    <location>
        <begin position="116"/>
        <end position="137"/>
    </location>
</feature>
<dbReference type="RefSeq" id="WP_265558995.1">
    <property type="nucleotide sequence ID" value="NZ_CP092471.1"/>
</dbReference>
<evidence type="ECO:0000259" key="2">
    <source>
        <dbReference type="Pfam" id="PF09990"/>
    </source>
</evidence>
<accession>A0ABY5SYX9</accession>
<keyword evidence="4" id="KW-1185">Reference proteome</keyword>
<feature type="domain" description="DUF2231" evidence="2">
    <location>
        <begin position="21"/>
        <end position="135"/>
    </location>
</feature>
<dbReference type="InterPro" id="IPR019251">
    <property type="entry name" value="DUF2231_TM"/>
</dbReference>
<gene>
    <name evidence="3" type="ORF">L1F33_00795</name>
</gene>
<dbReference type="Proteomes" id="UP001065265">
    <property type="component" value="Chromosome"/>
</dbReference>
<reference evidence="3" key="1">
    <citation type="submission" date="2022-02" db="EMBL/GenBank/DDBJ databases">
        <title>Qipengyuania spongiae sp. nov., isolated from marine sponge.</title>
        <authorList>
            <person name="Li Z."/>
            <person name="Zhang M."/>
        </authorList>
    </citation>
    <scope>NUCLEOTIDE SEQUENCE</scope>
    <source>
        <strain evidence="3">PHS-Z21</strain>
    </source>
</reference>
<feature type="transmembrane region" description="Helical" evidence="1">
    <location>
        <begin position="85"/>
        <end position="104"/>
    </location>
</feature>
<dbReference type="Pfam" id="PF09990">
    <property type="entry name" value="DUF2231"/>
    <property type="match status" value="1"/>
</dbReference>